<dbReference type="Proteomes" id="UP000095673">
    <property type="component" value="Unassembled WGS sequence"/>
</dbReference>
<evidence type="ECO:0000313" key="3">
    <source>
        <dbReference type="Proteomes" id="UP000095673"/>
    </source>
</evidence>
<dbReference type="Gene3D" id="3.20.20.140">
    <property type="entry name" value="Metal-dependent hydrolases"/>
    <property type="match status" value="1"/>
</dbReference>
<evidence type="ECO:0000256" key="1">
    <source>
        <dbReference type="SAM" id="Coils"/>
    </source>
</evidence>
<dbReference type="AlphaFoldDB" id="A0A173QVR5"/>
<feature type="coiled-coil region" evidence="1">
    <location>
        <begin position="478"/>
        <end position="526"/>
    </location>
</feature>
<dbReference type="SUPFAM" id="SSF89550">
    <property type="entry name" value="PHP domain-like"/>
    <property type="match status" value="1"/>
</dbReference>
<dbReference type="InterPro" id="IPR016195">
    <property type="entry name" value="Pol/histidinol_Pase-like"/>
</dbReference>
<dbReference type="RefSeq" id="WP_055236668.1">
    <property type="nucleotide sequence ID" value="NZ_CYXM01000001.1"/>
</dbReference>
<accession>A0A173QVR5</accession>
<dbReference type="GO" id="GO:0006302">
    <property type="term" value="P:double-strand break repair"/>
    <property type="evidence" value="ECO:0007669"/>
    <property type="project" value="TreeGrafter"/>
</dbReference>
<reference evidence="2 3" key="1">
    <citation type="submission" date="2015-09" db="EMBL/GenBank/DDBJ databases">
        <authorList>
            <consortium name="Pathogen Informatics"/>
        </authorList>
    </citation>
    <scope>NUCLEOTIDE SEQUENCE [LARGE SCALE GENOMIC DNA]</scope>
    <source>
        <strain evidence="2 3">2789STDY5834968</strain>
    </source>
</reference>
<dbReference type="OrthoDB" id="9791620at2"/>
<dbReference type="GO" id="GO:0000731">
    <property type="term" value="P:DNA synthesis involved in DNA repair"/>
    <property type="evidence" value="ECO:0007669"/>
    <property type="project" value="TreeGrafter"/>
</dbReference>
<keyword evidence="1" id="KW-0175">Coiled coil</keyword>
<dbReference type="PANTHER" id="PTHR32182:SF22">
    <property type="entry name" value="ATP-DEPENDENT ENDONUCLEASE, OLD FAMILY-RELATED"/>
    <property type="match status" value="1"/>
</dbReference>
<organism evidence="2 3">
    <name type="scientific">Agathobacter rectalis</name>
    <dbReference type="NCBI Taxonomy" id="39491"/>
    <lineage>
        <taxon>Bacteria</taxon>
        <taxon>Bacillati</taxon>
        <taxon>Bacillota</taxon>
        <taxon>Clostridia</taxon>
        <taxon>Lachnospirales</taxon>
        <taxon>Lachnospiraceae</taxon>
        <taxon>Agathobacter</taxon>
    </lineage>
</organism>
<dbReference type="NCBIfam" id="NF045780">
    <property type="entry name" value="TrlF_fam_ATP"/>
    <property type="match status" value="1"/>
</dbReference>
<proteinExistence type="predicted"/>
<dbReference type="InterPro" id="IPR054787">
    <property type="entry name" value="TrlF_ATPase"/>
</dbReference>
<dbReference type="InterPro" id="IPR027417">
    <property type="entry name" value="P-loop_NTPase"/>
</dbReference>
<dbReference type="Gene3D" id="3.40.50.300">
    <property type="entry name" value="P-loop containing nucleotide triphosphate hydrolases"/>
    <property type="match status" value="2"/>
</dbReference>
<dbReference type="EMBL" id="CYXM01000001">
    <property type="protein sequence ID" value="CUM69754.1"/>
    <property type="molecule type" value="Genomic_DNA"/>
</dbReference>
<name>A0A173QVR5_9FIRM</name>
<sequence>MKNTRGSEWHKWDLHLHTASSYDSHYKGKDADELLCKALKDNDISAVAITDHFKIDKDRIFHLRELAPNIVFFPGVELRTDKGANNLHLILIFSNETDLDVLSADFEAIMLRTKSKSRESDETIYWSYEDIVDFCKSHNGLLSIHAGKKSNGIDKEISNALPVKEAIKADIAEFVDFFEVGRKTDIETYHKYVFKDIEEKPIIICSDCHDPRDYIVKESLWIKGKLTFSGLMQCIYQPSERIHIGTIPPALDRVKKNKKANIAYLEVNRKENAKNDDVCWFDMKLPLNSGLVAIIGNKGSGKSAFADIIGQLCKCKTMDSASFLNDNRFRKMPKNYAADYSAKITWLDGHEEETDLSLKDYDTTIEDAQYLPQKYIEEVCNDIGNIFQQEINKVIYSYVDRTERANTTNLEELVLAKSQDINLEITEKQKDVHKLNIQIISLEKKKTSQYQEYVRDSLKKYQENLERHEKSKPIEVKKPLQENRNNEYQNNLNKINLEIDDLNVKIENTKDEITKINLELSDTQQLILKMQALKKEYNVVETLVKEFALKYNLDSINQDISIKLPLEAVVNYKNKLSTEKVIKQLELNGNESQKGLLEKLEEAHQKKENIISNSDAEEKKYQKYLQDLKDWDDEKRRIIGDNESEECLNYFERENEYLQNKIDAEYTSLRQNRDLLFSQIYQLKKKMIGVFEEIYSPVEVEIRKLLGELEETIAFEAEMQMIQSDFAEQVLSSISQRYAGIFKGKAEASNKMSKLLKQTDFNDESSVVELVRNIMLAVDEDIDNSERKIIDKENFYDFLYGLDYLDVSFKLKMGGRDLEELSPGERGIVLLIFYLALSQNSIPIIIDQPEDNLDNQSVYNKLVPCICAAKQKRQVIIVTHNPNIAVACDAEQIICCHMDKNTHTISYSAGAIEDDEIKNNVVDILEGTMPAFDLRRRKYV</sequence>
<feature type="coiled-coil region" evidence="1">
    <location>
        <begin position="590"/>
        <end position="634"/>
    </location>
</feature>
<evidence type="ECO:0000313" key="2">
    <source>
        <dbReference type="EMBL" id="CUM69754.1"/>
    </source>
</evidence>
<dbReference type="SUPFAM" id="SSF52540">
    <property type="entry name" value="P-loop containing nucleoside triphosphate hydrolases"/>
    <property type="match status" value="1"/>
</dbReference>
<gene>
    <name evidence="2" type="ORF">ERS852580_00099</name>
</gene>
<dbReference type="PANTHER" id="PTHR32182">
    <property type="entry name" value="DNA REPLICATION AND REPAIR PROTEIN RECF"/>
    <property type="match status" value="1"/>
</dbReference>
<protein>
    <submittedName>
        <fullName evidence="2">ABC-type enterochelin transport system, ATPase component</fullName>
    </submittedName>
</protein>